<dbReference type="OrthoDB" id="30934at2"/>
<dbReference type="PROSITE" id="PS51257">
    <property type="entry name" value="PROKAR_LIPOPROTEIN"/>
    <property type="match status" value="1"/>
</dbReference>
<feature type="signal peptide" evidence="1">
    <location>
        <begin position="1"/>
        <end position="23"/>
    </location>
</feature>
<accession>A0A1S2LLA4</accession>
<proteinExistence type="predicted"/>
<evidence type="ECO:0000256" key="1">
    <source>
        <dbReference type="SAM" id="SignalP"/>
    </source>
</evidence>
<organism evidence="2 3">
    <name type="scientific">Anaerobacillus alkalilacustris</name>
    <dbReference type="NCBI Taxonomy" id="393763"/>
    <lineage>
        <taxon>Bacteria</taxon>
        <taxon>Bacillati</taxon>
        <taxon>Bacillota</taxon>
        <taxon>Bacilli</taxon>
        <taxon>Bacillales</taxon>
        <taxon>Bacillaceae</taxon>
        <taxon>Anaerobacillus</taxon>
    </lineage>
</organism>
<evidence type="ECO:0000313" key="2">
    <source>
        <dbReference type="EMBL" id="OIJ13308.1"/>
    </source>
</evidence>
<name>A0A1S2LLA4_9BACI</name>
<dbReference type="EMBL" id="MLQR01000029">
    <property type="protein sequence ID" value="OIJ13308.1"/>
    <property type="molecule type" value="Genomic_DNA"/>
</dbReference>
<gene>
    <name evidence="2" type="ORF">BKP37_12475</name>
</gene>
<keyword evidence="3" id="KW-1185">Reference proteome</keyword>
<keyword evidence="1" id="KW-0732">Signal</keyword>
<dbReference type="PANTHER" id="PTHR21666">
    <property type="entry name" value="PEPTIDASE-RELATED"/>
    <property type="match status" value="1"/>
</dbReference>
<protein>
    <submittedName>
        <fullName evidence="2">Peptidase M23</fullName>
    </submittedName>
</protein>
<dbReference type="PANTHER" id="PTHR21666:SF270">
    <property type="entry name" value="MUREIN HYDROLASE ACTIVATOR ENVC"/>
    <property type="match status" value="1"/>
</dbReference>
<dbReference type="CDD" id="cd12797">
    <property type="entry name" value="M23_peptidase"/>
    <property type="match status" value="1"/>
</dbReference>
<dbReference type="RefSeq" id="WP_071309907.1">
    <property type="nucleotide sequence ID" value="NZ_MLQR01000029.1"/>
</dbReference>
<dbReference type="InterPro" id="IPR050570">
    <property type="entry name" value="Cell_wall_metabolism_enzyme"/>
</dbReference>
<dbReference type="InterPro" id="IPR011055">
    <property type="entry name" value="Dup_hybrid_motif"/>
</dbReference>
<feature type="chain" id="PRO_5010284143" evidence="1">
    <location>
        <begin position="24"/>
        <end position="358"/>
    </location>
</feature>
<dbReference type="Proteomes" id="UP000179524">
    <property type="component" value="Unassembled WGS sequence"/>
</dbReference>
<dbReference type="SUPFAM" id="SSF51261">
    <property type="entry name" value="Duplicated hybrid motif"/>
    <property type="match status" value="1"/>
</dbReference>
<dbReference type="Gene3D" id="2.70.70.10">
    <property type="entry name" value="Glucose Permease (Domain IIA)"/>
    <property type="match status" value="1"/>
</dbReference>
<dbReference type="AlphaFoldDB" id="A0A1S2LLA4"/>
<evidence type="ECO:0000313" key="3">
    <source>
        <dbReference type="Proteomes" id="UP000179524"/>
    </source>
</evidence>
<sequence length="358" mass="40983">MKRPFILVSFFMLLLIISCNSNQDEEPGSFEGSLDQITNETLKELKLKSIEESNVFHVYDLFEVVEGEYNFDELHRSLTMKLNDQTYKLVYGIPVVEQNGIYLPTDEIFIVMDNEEVYLPVAFLDIVLDLEVDVNDDKVVFQWSGETLPTSSIQTTSLIDEEWDVDKMVDYLSFLKKPIQKAEVSTIPNHLPGAKRAYRNGYHEGIDWYGYATGQHISFNTPVLAMAEGVVVRVDHDYEEYSTVQIRNKDLSLTAELGETPQYIFDRLRGRQVWVQYEKGVMNRFAHLDAIPDTLHVGDEVNSETIIGYVGNSGTSGAVNGDGSELHLHQDLLIYGELFWKPFTLDEIKEILVRVFKD</sequence>
<reference evidence="2 3" key="1">
    <citation type="submission" date="2016-10" db="EMBL/GenBank/DDBJ databases">
        <title>Draft genome sequences of four alkaliphilic bacteria belonging to the Anaerobacillus genus.</title>
        <authorList>
            <person name="Bassil N.M."/>
            <person name="Lloyd J.R."/>
        </authorList>
    </citation>
    <scope>NUCLEOTIDE SEQUENCE [LARGE SCALE GENOMIC DNA]</scope>
    <source>
        <strain evidence="2 3">DSM 18345</strain>
    </source>
</reference>
<dbReference type="GO" id="GO:0004222">
    <property type="term" value="F:metalloendopeptidase activity"/>
    <property type="evidence" value="ECO:0007669"/>
    <property type="project" value="TreeGrafter"/>
</dbReference>
<comment type="caution">
    <text evidence="2">The sequence shown here is derived from an EMBL/GenBank/DDBJ whole genome shotgun (WGS) entry which is preliminary data.</text>
</comment>